<dbReference type="InterPro" id="IPR039231">
    <property type="entry name" value="TPGS2"/>
</dbReference>
<feature type="domain" description="Knr4/Smi1-like" evidence="2">
    <location>
        <begin position="58"/>
        <end position="199"/>
    </location>
</feature>
<dbReference type="PANTHER" id="PTHR31854">
    <property type="entry name" value="TUBULIN POLYGLUTAMYLASE COMPLEX SUBUNIT 2"/>
    <property type="match status" value="1"/>
</dbReference>
<feature type="compositionally biased region" description="Polar residues" evidence="1">
    <location>
        <begin position="299"/>
        <end position="310"/>
    </location>
</feature>
<evidence type="ECO:0000313" key="3">
    <source>
        <dbReference type="EMBL" id="VEN35237.1"/>
    </source>
</evidence>
<dbReference type="Proteomes" id="UP000410492">
    <property type="component" value="Unassembled WGS sequence"/>
</dbReference>
<dbReference type="SUPFAM" id="SSF160631">
    <property type="entry name" value="SMI1/KNR4-like"/>
    <property type="match status" value="1"/>
</dbReference>
<evidence type="ECO:0000256" key="1">
    <source>
        <dbReference type="SAM" id="MobiDB-lite"/>
    </source>
</evidence>
<evidence type="ECO:0000313" key="4">
    <source>
        <dbReference type="Proteomes" id="UP000410492"/>
    </source>
</evidence>
<gene>
    <name evidence="3" type="ORF">CALMAC_LOCUS1197</name>
</gene>
<keyword evidence="4" id="KW-1185">Reference proteome</keyword>
<dbReference type="PANTHER" id="PTHR31854:SF2">
    <property type="entry name" value="TUBULIN POLYGLUTAMYLASE COMPLEX SUBUNIT 2"/>
    <property type="match status" value="1"/>
</dbReference>
<dbReference type="AlphaFoldDB" id="A0A653BI20"/>
<organism evidence="3 4">
    <name type="scientific">Callosobruchus maculatus</name>
    <name type="common">Southern cowpea weevil</name>
    <name type="synonym">Pulse bruchid</name>
    <dbReference type="NCBI Taxonomy" id="64391"/>
    <lineage>
        <taxon>Eukaryota</taxon>
        <taxon>Metazoa</taxon>
        <taxon>Ecdysozoa</taxon>
        <taxon>Arthropoda</taxon>
        <taxon>Hexapoda</taxon>
        <taxon>Insecta</taxon>
        <taxon>Pterygota</taxon>
        <taxon>Neoptera</taxon>
        <taxon>Endopterygota</taxon>
        <taxon>Coleoptera</taxon>
        <taxon>Polyphaga</taxon>
        <taxon>Cucujiformia</taxon>
        <taxon>Chrysomeloidea</taxon>
        <taxon>Chrysomelidae</taxon>
        <taxon>Bruchinae</taxon>
        <taxon>Bruchini</taxon>
        <taxon>Callosobruchus</taxon>
    </lineage>
</organism>
<dbReference type="EMBL" id="CAACVG010001358">
    <property type="protein sequence ID" value="VEN35237.1"/>
    <property type="molecule type" value="Genomic_DNA"/>
</dbReference>
<feature type="compositionally biased region" description="Basic residues" evidence="1">
    <location>
        <begin position="287"/>
        <end position="298"/>
    </location>
</feature>
<sequence length="310" mass="36044">MRDVTKFWTKNLTEMRKMGFIVDKVSEDSFYANLLLGLPKLLEKSPFVSNLNLTRFNGVRQSDIRQWENNNSTILSEDLRCFYSSTNGFLYTYDFSYDYNSDETARVKRQGRIEINPLNDLIRIYGYETKNTAMIEPAGNKYKLSLSRDSKVFDLHTVDEHAKVVIVYLNNYSNPTVWLYNSSMTFSYLAEDFTTYFRMCIAHLGIPCWQYIVTREGLSDWSKEIFLLLAPGVLNEDRNLVEIPTYNIGNVNNTIDPSIFVTQPSFVTKEKPVIQPSTQQPKEIKDKKSKTVSRRHISFRSTRSVVESKK</sequence>
<proteinExistence type="predicted"/>
<accession>A0A653BI20</accession>
<dbReference type="SMART" id="SM00860">
    <property type="entry name" value="SMI1_KNR4"/>
    <property type="match status" value="1"/>
</dbReference>
<reference evidence="3 4" key="1">
    <citation type="submission" date="2019-01" db="EMBL/GenBank/DDBJ databases">
        <authorList>
            <person name="Sayadi A."/>
        </authorList>
    </citation>
    <scope>NUCLEOTIDE SEQUENCE [LARGE SCALE GENOMIC DNA]</scope>
</reference>
<dbReference type="InterPro" id="IPR018958">
    <property type="entry name" value="Knr4/Smi1-like_dom"/>
</dbReference>
<evidence type="ECO:0000259" key="2">
    <source>
        <dbReference type="SMART" id="SM00860"/>
    </source>
</evidence>
<dbReference type="InterPro" id="IPR037883">
    <property type="entry name" value="Knr4/Smi1-like_sf"/>
</dbReference>
<protein>
    <recommendedName>
        <fullName evidence="2">Knr4/Smi1-like domain-containing protein</fullName>
    </recommendedName>
</protein>
<dbReference type="OrthoDB" id="10249691at2759"/>
<feature type="region of interest" description="Disordered" evidence="1">
    <location>
        <begin position="271"/>
        <end position="310"/>
    </location>
</feature>
<name>A0A653BI20_CALMS</name>